<sequence>MLNVNFVKRNLADGQYDVKEKGCLMARLSWADADGELKQYSPFAYLPLNPDGKGGFSYTGGRSIPKEASRICVKTIPEDFSQVKEAYWEIPESHMTSSHHCNHTPEMRIGLMSDLHMTDKPGRIRTALNRMKDMDLVLMAGDLVNNCESLQYDRLASVIEETIPAKPIFAVAGNHDIPECQKKDYRCFEQWLHGRIRERYAFMDSGSGAFAAMLGPGVDLIGLNPLYARKIFYFPEKGAQLQWLNQYLTDSPARQHIILCHAPLLAHNPQRSPEGKSPYLAQDTALQEIVDQQRNIIFISGHTHLSPDIPSGCVEYDSMRENLYINDGSICPVDLKSTEAVLPSEWRDGCYTELRIYGDSVEIIMRYLHSGKRISRGYYNIPVMDP</sequence>
<evidence type="ECO:0000313" key="3">
    <source>
        <dbReference type="Proteomes" id="UP001454086"/>
    </source>
</evidence>
<dbReference type="Gene3D" id="3.60.21.10">
    <property type="match status" value="1"/>
</dbReference>
<name>A0ABV1D1F4_9FIRM</name>
<accession>A0ABV1D1F4</accession>
<dbReference type="InterPro" id="IPR029052">
    <property type="entry name" value="Metallo-depent_PP-like"/>
</dbReference>
<feature type="domain" description="Calcineurin-like phosphoesterase" evidence="1">
    <location>
        <begin position="107"/>
        <end position="304"/>
    </location>
</feature>
<dbReference type="Pfam" id="PF00149">
    <property type="entry name" value="Metallophos"/>
    <property type="match status" value="1"/>
</dbReference>
<evidence type="ECO:0000313" key="2">
    <source>
        <dbReference type="EMBL" id="MEQ2424223.1"/>
    </source>
</evidence>
<dbReference type="InterPro" id="IPR051158">
    <property type="entry name" value="Metallophosphoesterase_sf"/>
</dbReference>
<keyword evidence="3" id="KW-1185">Reference proteome</keyword>
<gene>
    <name evidence="2" type="ORF">WMQ36_04500</name>
</gene>
<dbReference type="Proteomes" id="UP001454086">
    <property type="component" value="Unassembled WGS sequence"/>
</dbReference>
<protein>
    <submittedName>
        <fullName evidence="2">Metallophosphoesterase</fullName>
    </submittedName>
</protein>
<dbReference type="EMBL" id="JBBMFM010000010">
    <property type="protein sequence ID" value="MEQ2424223.1"/>
    <property type="molecule type" value="Genomic_DNA"/>
</dbReference>
<dbReference type="PANTHER" id="PTHR31302:SF0">
    <property type="entry name" value="TRANSMEMBRANE PROTEIN WITH METALLOPHOSPHOESTERASE DOMAIN"/>
    <property type="match status" value="1"/>
</dbReference>
<evidence type="ECO:0000259" key="1">
    <source>
        <dbReference type="Pfam" id="PF00149"/>
    </source>
</evidence>
<dbReference type="InterPro" id="IPR004843">
    <property type="entry name" value="Calcineurin-like_PHP"/>
</dbReference>
<dbReference type="SUPFAM" id="SSF56300">
    <property type="entry name" value="Metallo-dependent phosphatases"/>
    <property type="match status" value="1"/>
</dbReference>
<dbReference type="RefSeq" id="WP_008719079.1">
    <property type="nucleotide sequence ID" value="NZ_JBBMFM010000010.1"/>
</dbReference>
<dbReference type="PANTHER" id="PTHR31302">
    <property type="entry name" value="TRANSMEMBRANE PROTEIN WITH METALLOPHOSPHOESTERASE DOMAIN-RELATED"/>
    <property type="match status" value="1"/>
</dbReference>
<reference evidence="2 3" key="1">
    <citation type="submission" date="2024-03" db="EMBL/GenBank/DDBJ databases">
        <title>Human intestinal bacterial collection.</title>
        <authorList>
            <person name="Pauvert C."/>
            <person name="Hitch T.C.A."/>
            <person name="Clavel T."/>
        </authorList>
    </citation>
    <scope>NUCLEOTIDE SEQUENCE [LARGE SCALE GENOMIC DNA]</scope>
    <source>
        <strain evidence="2 3">CLA-SR-H021</strain>
    </source>
</reference>
<comment type="caution">
    <text evidence="2">The sequence shown here is derived from an EMBL/GenBank/DDBJ whole genome shotgun (WGS) entry which is preliminary data.</text>
</comment>
<proteinExistence type="predicted"/>
<organism evidence="2 3">
    <name type="scientific">Enterocloster hominis</name>
    <name type="common">ex Hitch et al. 2024</name>
    <dbReference type="NCBI Taxonomy" id="1917870"/>
    <lineage>
        <taxon>Bacteria</taxon>
        <taxon>Bacillati</taxon>
        <taxon>Bacillota</taxon>
        <taxon>Clostridia</taxon>
        <taxon>Lachnospirales</taxon>
        <taxon>Lachnospiraceae</taxon>
        <taxon>Enterocloster</taxon>
    </lineage>
</organism>